<evidence type="ECO:0000313" key="1">
    <source>
        <dbReference type="EMBL" id="QOY38557.2"/>
    </source>
</evidence>
<dbReference type="Pfam" id="PF04239">
    <property type="entry name" value="DUF421"/>
    <property type="match status" value="1"/>
</dbReference>
<reference evidence="1 2" key="2">
    <citation type="journal article" date="2019" name="Int. J. Syst. Evol. Microbiol.">
        <title>Anaerobacillus isosaccharinicus sp. nov., an alkaliphilic bacterium which degrades isosaccharinic acid.</title>
        <authorList>
            <person name="Bassil N.M."/>
            <person name="Lloyd J.R."/>
        </authorList>
    </citation>
    <scope>NUCLEOTIDE SEQUENCE [LARGE SCALE GENOMIC DNA]</scope>
    <source>
        <strain evidence="1 2">NB2006</strain>
    </source>
</reference>
<gene>
    <name evidence="1" type="ORF">AWH56_010465</name>
</gene>
<dbReference type="PANTHER" id="PTHR34582">
    <property type="entry name" value="UPF0702 TRANSMEMBRANE PROTEIN YCAP"/>
    <property type="match status" value="1"/>
</dbReference>
<dbReference type="OrthoDB" id="1796697at2"/>
<dbReference type="KEGG" id="aia:AWH56_010465"/>
<dbReference type="PANTHER" id="PTHR34582:SF2">
    <property type="entry name" value="UPF0702 TRANSMEMBRANE PROTEIN YDFR"/>
    <property type="match status" value="1"/>
</dbReference>
<dbReference type="Gene3D" id="3.30.240.20">
    <property type="entry name" value="bsu07140 like domains"/>
    <property type="match status" value="1"/>
</dbReference>
<reference evidence="1 2" key="1">
    <citation type="journal article" date="2017" name="Genome Announc.">
        <title>Draft Genome Sequences of Four Alkaliphilic Bacteria Belonging to the Anaerobacillus Genus.</title>
        <authorList>
            <person name="Bassil N.M."/>
            <person name="Lloyd J.R."/>
        </authorList>
    </citation>
    <scope>NUCLEOTIDE SEQUENCE [LARGE SCALE GENOMIC DNA]</scope>
    <source>
        <strain evidence="1 2">NB2006</strain>
    </source>
</reference>
<name>A0A7S7RE12_9BACI</name>
<dbReference type="InterPro" id="IPR023090">
    <property type="entry name" value="UPF0702_alpha/beta_dom_sf"/>
</dbReference>
<dbReference type="Proteomes" id="UP000180175">
    <property type="component" value="Chromosome"/>
</dbReference>
<evidence type="ECO:0000313" key="2">
    <source>
        <dbReference type="Proteomes" id="UP000180175"/>
    </source>
</evidence>
<proteinExistence type="predicted"/>
<dbReference type="GO" id="GO:0005886">
    <property type="term" value="C:plasma membrane"/>
    <property type="evidence" value="ECO:0007669"/>
    <property type="project" value="UniProtKB-SubCell"/>
</dbReference>
<sequence>MMKHLFNSDLRIITAYLWKINCILFFEEGEDMDFHWVWKAILIVIVGSLVLRLAGRKSISQLTVSQTVIMISIGNLMIQPVSERNIFITFLIALLLVLVLIFMEYIQMKNDKFESFITGKGILVIEDGVVLTDNLKRMRLTFDQLEVRLRQENVKHLTDVKLATIEPSGQIGLLLKEYAQPATKHDIQILINYLHSKLPGEQIPPPSILQSKVGEKNLFSEVKTKGSNQKNHGRLS</sequence>
<dbReference type="EMBL" id="CP063356">
    <property type="protein sequence ID" value="QOY38557.2"/>
    <property type="molecule type" value="Genomic_DNA"/>
</dbReference>
<accession>A0A7S7RE12</accession>
<keyword evidence="2" id="KW-1185">Reference proteome</keyword>
<dbReference type="InterPro" id="IPR007353">
    <property type="entry name" value="DUF421"/>
</dbReference>
<organism evidence="1 2">
    <name type="scientific">Anaerobacillus isosaccharinicus</name>
    <dbReference type="NCBI Taxonomy" id="1532552"/>
    <lineage>
        <taxon>Bacteria</taxon>
        <taxon>Bacillati</taxon>
        <taxon>Bacillota</taxon>
        <taxon>Bacilli</taxon>
        <taxon>Bacillales</taxon>
        <taxon>Bacillaceae</taxon>
        <taxon>Anaerobacillus</taxon>
    </lineage>
</organism>
<protein>
    <submittedName>
        <fullName evidence="1">DUF421 domain-containing protein</fullName>
    </submittedName>
</protein>